<dbReference type="RefSeq" id="WP_206718643.1">
    <property type="nucleotide sequence ID" value="NZ_CP071091.1"/>
</dbReference>
<evidence type="ECO:0000313" key="2">
    <source>
        <dbReference type="EMBL" id="QSQ17007.1"/>
    </source>
</evidence>
<evidence type="ECO:0000259" key="1">
    <source>
        <dbReference type="Pfam" id="PF00775"/>
    </source>
</evidence>
<name>A0ABX7NDX7_9BACT</name>
<dbReference type="Gene3D" id="2.60.130.10">
    <property type="entry name" value="Aromatic compound dioxygenase"/>
    <property type="match status" value="1"/>
</dbReference>
<feature type="domain" description="Intradiol ring-cleavage dioxygenases" evidence="1">
    <location>
        <begin position="107"/>
        <end position="183"/>
    </location>
</feature>
<keyword evidence="3" id="KW-1185">Reference proteome</keyword>
<keyword evidence="2" id="KW-0560">Oxidoreductase</keyword>
<accession>A0ABX7NDX7</accession>
<evidence type="ECO:0000313" key="3">
    <source>
        <dbReference type="Proteomes" id="UP000663090"/>
    </source>
</evidence>
<protein>
    <submittedName>
        <fullName evidence="2">Dioxygenase</fullName>
    </submittedName>
</protein>
<dbReference type="GO" id="GO:0051213">
    <property type="term" value="F:dioxygenase activity"/>
    <property type="evidence" value="ECO:0007669"/>
    <property type="project" value="UniProtKB-KW"/>
</dbReference>
<keyword evidence="2" id="KW-0223">Dioxygenase</keyword>
<organism evidence="2 3">
    <name type="scientific">Myxococcus landrumensis</name>
    <dbReference type="NCBI Taxonomy" id="2813577"/>
    <lineage>
        <taxon>Bacteria</taxon>
        <taxon>Pseudomonadati</taxon>
        <taxon>Myxococcota</taxon>
        <taxon>Myxococcia</taxon>
        <taxon>Myxococcales</taxon>
        <taxon>Cystobacterineae</taxon>
        <taxon>Myxococcaceae</taxon>
        <taxon>Myxococcus</taxon>
    </lineage>
</organism>
<proteinExistence type="predicted"/>
<reference evidence="2 3" key="1">
    <citation type="submission" date="2021-02" db="EMBL/GenBank/DDBJ databases">
        <title>De Novo genome assembly of isolated myxobacteria.</title>
        <authorList>
            <person name="Stevens D.C."/>
        </authorList>
    </citation>
    <scope>NUCLEOTIDE SEQUENCE [LARGE SCALE GENOMIC DNA]</scope>
    <source>
        <strain evidence="2 3">SCHIC003</strain>
    </source>
</reference>
<dbReference type="SUPFAM" id="SSF49482">
    <property type="entry name" value="Aromatic compound dioxygenase"/>
    <property type="match status" value="1"/>
</dbReference>
<dbReference type="InterPro" id="IPR000627">
    <property type="entry name" value="Intradiol_dOase_C"/>
</dbReference>
<dbReference type="Proteomes" id="UP000663090">
    <property type="component" value="Chromosome"/>
</dbReference>
<dbReference type="PANTHER" id="PTHR34315:SF1">
    <property type="entry name" value="INTRADIOL RING-CLEAVAGE DIOXYGENASES DOMAIN-CONTAINING PROTEIN-RELATED"/>
    <property type="match status" value="1"/>
</dbReference>
<dbReference type="InterPro" id="IPR015889">
    <property type="entry name" value="Intradiol_dOase_core"/>
</dbReference>
<dbReference type="PANTHER" id="PTHR34315">
    <property type="match status" value="1"/>
</dbReference>
<sequence>MQNDESGHDHDQGLQHDLAIMEKRADRRQLLKWMAGASLVPLVGCGPESASDGLLTQGAEDELLACTRIPEEMAGPYPGDGSNGANALLLAGIHRSDIRTSIGGATGVARGVPLTLTLTLVNRAACAPLAGYAIYVWQCERAGLYSMYSPGVQYENFLRGVQVTNAQGKVTFTSIFPGCYPGRWPHIHFEVYPSLASISNFRNKIATSQLAFARAPCQQVYTATGYQQSAANLRPLSIERDLVFADGYANQLATTTGNNTTGYTSTLQFAI</sequence>
<dbReference type="EMBL" id="CP071091">
    <property type="protein sequence ID" value="QSQ17007.1"/>
    <property type="molecule type" value="Genomic_DNA"/>
</dbReference>
<gene>
    <name evidence="2" type="ORF">JY572_13535</name>
</gene>
<dbReference type="Pfam" id="PF00775">
    <property type="entry name" value="Dioxygenase_C"/>
    <property type="match status" value="1"/>
</dbReference>